<reference evidence="5 6" key="1">
    <citation type="submission" date="2024-06" db="EMBL/GenBank/DDBJ databases">
        <title>Lysinibacillus zambalefons sp. nov., a Novel Firmicute Isolated from the Poon Bato Zambales Hyperalkaline Spring.</title>
        <authorList>
            <person name="Aja J.A."/>
            <person name="Lazaro J.E.H."/>
            <person name="Llorin L.D."/>
            <person name="Lim K.R."/>
            <person name="Teodosio J."/>
            <person name="Dalisay D.S."/>
        </authorList>
    </citation>
    <scope>NUCLEOTIDE SEQUENCE [LARGE SCALE GENOMIC DNA]</scope>
    <source>
        <strain evidence="5 6">M3</strain>
    </source>
</reference>
<evidence type="ECO:0000256" key="2">
    <source>
        <dbReference type="ARBA" id="ARBA00022801"/>
    </source>
</evidence>
<name>A0ABV1MUW8_9BACI</name>
<organism evidence="5 6">
    <name type="scientific">Lysinibacillus zambalensis</name>
    <dbReference type="NCBI Taxonomy" id="3160866"/>
    <lineage>
        <taxon>Bacteria</taxon>
        <taxon>Bacillati</taxon>
        <taxon>Bacillota</taxon>
        <taxon>Bacilli</taxon>
        <taxon>Bacillales</taxon>
        <taxon>Bacillaceae</taxon>
        <taxon>Lysinibacillus</taxon>
    </lineage>
</organism>
<evidence type="ECO:0000256" key="1">
    <source>
        <dbReference type="ARBA" id="ARBA00001946"/>
    </source>
</evidence>
<dbReference type="PRINTS" id="PR00502">
    <property type="entry name" value="NUDIXFAMILY"/>
</dbReference>
<dbReference type="EMBL" id="JBEGDG010000013">
    <property type="protein sequence ID" value="MEQ6356303.1"/>
    <property type="molecule type" value="Genomic_DNA"/>
</dbReference>
<comment type="similarity">
    <text evidence="3">Belongs to the Nudix hydrolase family.</text>
</comment>
<dbReference type="RefSeq" id="WP_349660778.1">
    <property type="nucleotide sequence ID" value="NZ_JBEGDG010000013.1"/>
</dbReference>
<proteinExistence type="inferred from homology"/>
<dbReference type="Gene3D" id="3.90.79.10">
    <property type="entry name" value="Nucleoside Triphosphate Pyrophosphohydrolase"/>
    <property type="match status" value="1"/>
</dbReference>
<dbReference type="PANTHER" id="PTHR43046:SF2">
    <property type="entry name" value="8-OXO-DGTP DIPHOSPHATASE-RELATED"/>
    <property type="match status" value="1"/>
</dbReference>
<dbReference type="Proteomes" id="UP001478862">
    <property type="component" value="Unassembled WGS sequence"/>
</dbReference>
<sequence length="152" mass="17439">MSETMEYYKFLRQYVGHQPIILPGAVVLILNNENELLLQKRYDGGWGLPGGLMELGESLEDTAKREVLEETGLIIEDMKLLDIFSGPEYYLKVSNGDEFYSVTAVYYTRNVKGDLVIDYKESETMQYFSLLNLPSGIDSRYIEPYVSQLVLK</sequence>
<dbReference type="Pfam" id="PF00293">
    <property type="entry name" value="NUDIX"/>
    <property type="match status" value="1"/>
</dbReference>
<gene>
    <name evidence="5" type="ORF">ABNX05_16870</name>
</gene>
<evidence type="ECO:0000313" key="6">
    <source>
        <dbReference type="Proteomes" id="UP001478862"/>
    </source>
</evidence>
<dbReference type="PROSITE" id="PS00893">
    <property type="entry name" value="NUDIX_BOX"/>
    <property type="match status" value="1"/>
</dbReference>
<dbReference type="InterPro" id="IPR020084">
    <property type="entry name" value="NUDIX_hydrolase_CS"/>
</dbReference>
<dbReference type="SUPFAM" id="SSF55811">
    <property type="entry name" value="Nudix"/>
    <property type="match status" value="1"/>
</dbReference>
<evidence type="ECO:0000259" key="4">
    <source>
        <dbReference type="PROSITE" id="PS51462"/>
    </source>
</evidence>
<dbReference type="CDD" id="cd04677">
    <property type="entry name" value="NUDIX_Hydrolase"/>
    <property type="match status" value="1"/>
</dbReference>
<evidence type="ECO:0000313" key="5">
    <source>
        <dbReference type="EMBL" id="MEQ6356303.1"/>
    </source>
</evidence>
<dbReference type="PANTHER" id="PTHR43046">
    <property type="entry name" value="GDP-MANNOSE MANNOSYL HYDROLASE"/>
    <property type="match status" value="1"/>
</dbReference>
<comment type="caution">
    <text evidence="5">The sequence shown here is derived from an EMBL/GenBank/DDBJ whole genome shotgun (WGS) entry which is preliminary data.</text>
</comment>
<protein>
    <submittedName>
        <fullName evidence="5">NUDIX hydrolase</fullName>
    </submittedName>
</protein>
<feature type="domain" description="Nudix hydrolase" evidence="4">
    <location>
        <begin position="19"/>
        <end position="150"/>
    </location>
</feature>
<dbReference type="GO" id="GO:0016787">
    <property type="term" value="F:hydrolase activity"/>
    <property type="evidence" value="ECO:0007669"/>
    <property type="project" value="UniProtKB-KW"/>
</dbReference>
<dbReference type="InterPro" id="IPR020476">
    <property type="entry name" value="Nudix_hydrolase"/>
</dbReference>
<keyword evidence="6" id="KW-1185">Reference proteome</keyword>
<keyword evidence="2 3" id="KW-0378">Hydrolase</keyword>
<evidence type="ECO:0000256" key="3">
    <source>
        <dbReference type="RuleBase" id="RU003476"/>
    </source>
</evidence>
<dbReference type="PROSITE" id="PS51462">
    <property type="entry name" value="NUDIX"/>
    <property type="match status" value="1"/>
</dbReference>
<comment type="cofactor">
    <cofactor evidence="1">
        <name>Mg(2+)</name>
        <dbReference type="ChEBI" id="CHEBI:18420"/>
    </cofactor>
</comment>
<accession>A0ABV1MUW8</accession>
<dbReference type="InterPro" id="IPR000086">
    <property type="entry name" value="NUDIX_hydrolase_dom"/>
</dbReference>
<dbReference type="InterPro" id="IPR015797">
    <property type="entry name" value="NUDIX_hydrolase-like_dom_sf"/>
</dbReference>